<dbReference type="GO" id="GO:0009279">
    <property type="term" value="C:cell outer membrane"/>
    <property type="evidence" value="ECO:0007669"/>
    <property type="project" value="UniProtKB-SubCell"/>
</dbReference>
<dbReference type="InterPro" id="IPR036942">
    <property type="entry name" value="Beta-barrel_TonB_sf"/>
</dbReference>
<dbReference type="Pfam" id="PF00593">
    <property type="entry name" value="TonB_dep_Rec_b-barrel"/>
    <property type="match status" value="1"/>
</dbReference>
<organism evidence="5 6">
    <name type="scientific">Hyphomonas pacifica</name>
    <dbReference type="NCBI Taxonomy" id="1280941"/>
    <lineage>
        <taxon>Bacteria</taxon>
        <taxon>Pseudomonadati</taxon>
        <taxon>Pseudomonadota</taxon>
        <taxon>Alphaproteobacteria</taxon>
        <taxon>Hyphomonadales</taxon>
        <taxon>Hyphomonadaceae</taxon>
        <taxon>Hyphomonas</taxon>
    </lineage>
</organism>
<proteinExistence type="predicted"/>
<comment type="caution">
    <text evidence="5">The sequence shown here is derived from an EMBL/GenBank/DDBJ whole genome shotgun (WGS) entry which is preliminary data.</text>
</comment>
<dbReference type="STRING" id="1280941.HY2_09535"/>
<dbReference type="Proteomes" id="UP000249123">
    <property type="component" value="Unassembled WGS sequence"/>
</dbReference>
<keyword evidence="2" id="KW-0472">Membrane</keyword>
<dbReference type="InterPro" id="IPR000531">
    <property type="entry name" value="Beta-barrel_TonB"/>
</dbReference>
<reference evidence="5 6" key="1">
    <citation type="submission" date="2013-04" db="EMBL/GenBank/DDBJ databases">
        <title>Hyphomonas sp. T24B3 Genome Sequencing.</title>
        <authorList>
            <person name="Lai Q."/>
            <person name="Shao Z."/>
        </authorList>
    </citation>
    <scope>NUCLEOTIDE SEQUENCE [LARGE SCALE GENOMIC DNA]</scope>
    <source>
        <strain evidence="5 6">T24B3</strain>
    </source>
</reference>
<dbReference type="Gene3D" id="2.40.170.20">
    <property type="entry name" value="TonB-dependent receptor, beta-barrel domain"/>
    <property type="match status" value="1"/>
</dbReference>
<protein>
    <recommendedName>
        <fullName evidence="4">TonB-dependent receptor-like beta-barrel domain-containing protein</fullName>
    </recommendedName>
</protein>
<dbReference type="EMBL" id="AWFB01000034">
    <property type="protein sequence ID" value="RAN32319.1"/>
    <property type="molecule type" value="Genomic_DNA"/>
</dbReference>
<accession>A0A062U1C4</accession>
<dbReference type="AlphaFoldDB" id="A0A062U1C4"/>
<dbReference type="PANTHER" id="PTHR40980">
    <property type="entry name" value="PLUG DOMAIN-CONTAINING PROTEIN"/>
    <property type="match status" value="1"/>
</dbReference>
<evidence type="ECO:0000313" key="6">
    <source>
        <dbReference type="Proteomes" id="UP000249123"/>
    </source>
</evidence>
<gene>
    <name evidence="5" type="ORF">HY3_03060</name>
</gene>
<dbReference type="SUPFAM" id="SSF56935">
    <property type="entry name" value="Porins"/>
    <property type="match status" value="1"/>
</dbReference>
<dbReference type="PANTHER" id="PTHR40980:SF4">
    <property type="entry name" value="TONB-DEPENDENT RECEPTOR-LIKE BETA-BARREL DOMAIN-CONTAINING PROTEIN"/>
    <property type="match status" value="1"/>
</dbReference>
<evidence type="ECO:0000256" key="1">
    <source>
        <dbReference type="ARBA" id="ARBA00004442"/>
    </source>
</evidence>
<evidence type="ECO:0000256" key="3">
    <source>
        <dbReference type="ARBA" id="ARBA00023237"/>
    </source>
</evidence>
<keyword evidence="3" id="KW-0998">Cell outer membrane</keyword>
<sequence>MSKLEWKPTDDAYTFVQGFYYDFFEKSDRQGVEWDWRANTQPIGQTQYTGLVDAKVRSTPALVTWDTTNKLWSLQSGGEYTLFDRDELSFNALYGVGKFSDPTSQYRTGFDATATGDTRLAYTYDFHGDNENFPVRTLLDETAYNDLSLYGALPGHRYWGSDNTETTLEAKIDYRKPFDIGTGDFAIKFGVKASNTKREQDQDWVDYDLNSDVPLSEYNLGLFVGSTSFTLPTGTHNYPLWITDQNAIQGYFDAHPENFTARASSISNSIVDDFTVEESVYSGYVQAEYEAGPFEFIGGVRYEKTEEKSTGFRPTTDTADDDGFVSISDSNSYDNWLPRALVTYDLTSGLVAKASVSKSVSRPSYYDLRANKSTLRYDPVFNTASITGGNTDLEPRTSDNFDISLEYYPKWVDGLFSVAVFRKDISNEIATPRVTTQGVIITPTPDGAFTFGGTGADAVTVDLTESIPINLDTYKIEGFEIGTVLNDLSFIHPTLGFLGASANYTYVGSDATVTRSGGDTRKLPTLIGQPENIFNASLFAQYGKLEARLAYNYQSEYLYTLSGSPADDDIWNARGIISAQLRYNLTDHLIIQARSNNLTGEPIDSKTGFGNFRQERDSGTLHWVGFTYQF</sequence>
<evidence type="ECO:0000313" key="5">
    <source>
        <dbReference type="EMBL" id="RAN32319.1"/>
    </source>
</evidence>
<evidence type="ECO:0000259" key="4">
    <source>
        <dbReference type="Pfam" id="PF00593"/>
    </source>
</evidence>
<evidence type="ECO:0000256" key="2">
    <source>
        <dbReference type="ARBA" id="ARBA00023136"/>
    </source>
</evidence>
<feature type="domain" description="TonB-dependent receptor-like beta-barrel" evidence="4">
    <location>
        <begin position="110"/>
        <end position="598"/>
    </location>
</feature>
<dbReference type="eggNOG" id="COG4771">
    <property type="taxonomic scope" value="Bacteria"/>
</dbReference>
<keyword evidence="6" id="KW-1185">Reference proteome</keyword>
<comment type="subcellular location">
    <subcellularLocation>
        <location evidence="1">Cell outer membrane</location>
    </subcellularLocation>
</comment>
<name>A0A062U1C4_9PROT</name>